<protein>
    <submittedName>
        <fullName evidence="1">Uncharacterized protein</fullName>
    </submittedName>
</protein>
<organism evidence="1 2">
    <name type="scientific">Brachionus plicatilis</name>
    <name type="common">Marine rotifer</name>
    <name type="synonym">Brachionus muelleri</name>
    <dbReference type="NCBI Taxonomy" id="10195"/>
    <lineage>
        <taxon>Eukaryota</taxon>
        <taxon>Metazoa</taxon>
        <taxon>Spiralia</taxon>
        <taxon>Gnathifera</taxon>
        <taxon>Rotifera</taxon>
        <taxon>Eurotatoria</taxon>
        <taxon>Monogononta</taxon>
        <taxon>Pseudotrocha</taxon>
        <taxon>Ploima</taxon>
        <taxon>Brachionidae</taxon>
        <taxon>Brachionus</taxon>
    </lineage>
</organism>
<dbReference type="Proteomes" id="UP000276133">
    <property type="component" value="Unassembled WGS sequence"/>
</dbReference>
<accession>A0A3M7RKW0</accession>
<dbReference type="AlphaFoldDB" id="A0A3M7RKW0"/>
<sequence length="88" mass="10453">MSKNLQLGEVAKICEIDESMFPKVKHLKVKKNWIKCYKQSSFSHLIGRPISTCAFLDFGGYVRFSGKFLKREDIWVFWIVERIEFFND</sequence>
<gene>
    <name evidence="1" type="ORF">BpHYR1_006746</name>
</gene>
<proteinExistence type="predicted"/>
<dbReference type="EMBL" id="REGN01003160">
    <property type="protein sequence ID" value="RNA24171.1"/>
    <property type="molecule type" value="Genomic_DNA"/>
</dbReference>
<reference evidence="1 2" key="1">
    <citation type="journal article" date="2018" name="Sci. Rep.">
        <title>Genomic signatures of local adaptation to the degree of environmental predictability in rotifers.</title>
        <authorList>
            <person name="Franch-Gras L."/>
            <person name="Hahn C."/>
            <person name="Garcia-Roger E.M."/>
            <person name="Carmona M.J."/>
            <person name="Serra M."/>
            <person name="Gomez A."/>
        </authorList>
    </citation>
    <scope>NUCLEOTIDE SEQUENCE [LARGE SCALE GENOMIC DNA]</scope>
    <source>
        <strain evidence="1">HYR1</strain>
    </source>
</reference>
<evidence type="ECO:0000313" key="2">
    <source>
        <dbReference type="Proteomes" id="UP000276133"/>
    </source>
</evidence>
<keyword evidence="2" id="KW-1185">Reference proteome</keyword>
<evidence type="ECO:0000313" key="1">
    <source>
        <dbReference type="EMBL" id="RNA24171.1"/>
    </source>
</evidence>
<name>A0A3M7RKW0_BRAPC</name>
<comment type="caution">
    <text evidence="1">The sequence shown here is derived from an EMBL/GenBank/DDBJ whole genome shotgun (WGS) entry which is preliminary data.</text>
</comment>